<keyword evidence="3" id="KW-0804">Transcription</keyword>
<dbReference type="SUPFAM" id="SSF53822">
    <property type="entry name" value="Periplasmic binding protein-like I"/>
    <property type="match status" value="1"/>
</dbReference>
<dbReference type="EMBL" id="JXMS01000006">
    <property type="protein sequence ID" value="OBQ54820.1"/>
    <property type="molecule type" value="Genomic_DNA"/>
</dbReference>
<dbReference type="CDD" id="cd01392">
    <property type="entry name" value="HTH_LacI"/>
    <property type="match status" value="1"/>
</dbReference>
<dbReference type="PATRIC" id="fig|1560234.3.peg.2935"/>
<dbReference type="Pfam" id="PF00532">
    <property type="entry name" value="Peripla_BP_1"/>
    <property type="match status" value="1"/>
</dbReference>
<organism evidence="5 6">
    <name type="scientific">Halodesulfovibrio spirochaetisodalis</name>
    <dbReference type="NCBI Taxonomy" id="1560234"/>
    <lineage>
        <taxon>Bacteria</taxon>
        <taxon>Pseudomonadati</taxon>
        <taxon>Thermodesulfobacteriota</taxon>
        <taxon>Desulfovibrionia</taxon>
        <taxon>Desulfovibrionales</taxon>
        <taxon>Desulfovibrionaceae</taxon>
        <taxon>Halodesulfovibrio</taxon>
    </lineage>
</organism>
<dbReference type="CDD" id="cd06282">
    <property type="entry name" value="PBP1_LacI-like"/>
    <property type="match status" value="1"/>
</dbReference>
<evidence type="ECO:0000256" key="3">
    <source>
        <dbReference type="ARBA" id="ARBA00023163"/>
    </source>
</evidence>
<dbReference type="Gene3D" id="1.10.260.40">
    <property type="entry name" value="lambda repressor-like DNA-binding domains"/>
    <property type="match status" value="1"/>
</dbReference>
<feature type="domain" description="HTH lacI-type" evidence="4">
    <location>
        <begin position="9"/>
        <end position="63"/>
    </location>
</feature>
<accession>A0A1B7XH35</accession>
<dbReference type="PROSITE" id="PS00356">
    <property type="entry name" value="HTH_LACI_1"/>
    <property type="match status" value="1"/>
</dbReference>
<dbReference type="OrthoDB" id="59108at2"/>
<proteinExistence type="predicted"/>
<comment type="caution">
    <text evidence="5">The sequence shown here is derived from an EMBL/GenBank/DDBJ whole genome shotgun (WGS) entry which is preliminary data.</text>
</comment>
<dbReference type="GO" id="GO:0003700">
    <property type="term" value="F:DNA-binding transcription factor activity"/>
    <property type="evidence" value="ECO:0007669"/>
    <property type="project" value="TreeGrafter"/>
</dbReference>
<keyword evidence="6" id="KW-1185">Reference proteome</keyword>
<dbReference type="Pfam" id="PF00356">
    <property type="entry name" value="LacI"/>
    <property type="match status" value="1"/>
</dbReference>
<dbReference type="PROSITE" id="PS50932">
    <property type="entry name" value="HTH_LACI_2"/>
    <property type="match status" value="1"/>
</dbReference>
<evidence type="ECO:0000256" key="1">
    <source>
        <dbReference type="ARBA" id="ARBA00023015"/>
    </source>
</evidence>
<gene>
    <name evidence="5" type="ORF">SP90_04870</name>
</gene>
<dbReference type="InterPro" id="IPR028082">
    <property type="entry name" value="Peripla_BP_I"/>
</dbReference>
<evidence type="ECO:0000313" key="5">
    <source>
        <dbReference type="EMBL" id="OBQ54820.1"/>
    </source>
</evidence>
<dbReference type="AlphaFoldDB" id="A0A1B7XH35"/>
<dbReference type="Gene3D" id="3.40.50.2300">
    <property type="match status" value="2"/>
</dbReference>
<dbReference type="PRINTS" id="PR00036">
    <property type="entry name" value="HTHLACI"/>
</dbReference>
<dbReference type="InterPro" id="IPR000843">
    <property type="entry name" value="HTH_LacI"/>
</dbReference>
<dbReference type="PANTHER" id="PTHR30146:SF109">
    <property type="entry name" value="HTH-TYPE TRANSCRIPTIONAL REGULATOR GALS"/>
    <property type="match status" value="1"/>
</dbReference>
<evidence type="ECO:0000259" key="4">
    <source>
        <dbReference type="PROSITE" id="PS50932"/>
    </source>
</evidence>
<dbReference type="SMART" id="SM00354">
    <property type="entry name" value="HTH_LACI"/>
    <property type="match status" value="1"/>
</dbReference>
<evidence type="ECO:0000256" key="2">
    <source>
        <dbReference type="ARBA" id="ARBA00023125"/>
    </source>
</evidence>
<dbReference type="InterPro" id="IPR001761">
    <property type="entry name" value="Peripla_BP/Lac1_sug-bd_dom"/>
</dbReference>
<dbReference type="STRING" id="1560234.SP90_04870"/>
<reference evidence="5 6" key="1">
    <citation type="submission" date="2015-01" db="EMBL/GenBank/DDBJ databases">
        <title>Desulfovibrio sp. JC271 draft genome sequence.</title>
        <authorList>
            <person name="Shivani Y."/>
            <person name="Subhash Y."/>
            <person name="Sasikala C."/>
            <person name="Ramana C.V."/>
        </authorList>
    </citation>
    <scope>NUCLEOTIDE SEQUENCE [LARGE SCALE GENOMIC DNA]</scope>
    <source>
        <strain evidence="5 6">JC271</strain>
    </source>
</reference>
<dbReference type="Proteomes" id="UP000091979">
    <property type="component" value="Unassembled WGS sequence"/>
</dbReference>
<evidence type="ECO:0000313" key="6">
    <source>
        <dbReference type="Proteomes" id="UP000091979"/>
    </source>
</evidence>
<name>A0A1B7XH35_9BACT</name>
<dbReference type="GO" id="GO:0000976">
    <property type="term" value="F:transcription cis-regulatory region binding"/>
    <property type="evidence" value="ECO:0007669"/>
    <property type="project" value="TreeGrafter"/>
</dbReference>
<dbReference type="PANTHER" id="PTHR30146">
    <property type="entry name" value="LACI-RELATED TRANSCRIPTIONAL REPRESSOR"/>
    <property type="match status" value="1"/>
</dbReference>
<protein>
    <recommendedName>
        <fullName evidence="4">HTH lacI-type domain-containing protein</fullName>
    </recommendedName>
</protein>
<dbReference type="InterPro" id="IPR010982">
    <property type="entry name" value="Lambda_DNA-bd_dom_sf"/>
</dbReference>
<keyword evidence="2" id="KW-0238">DNA-binding</keyword>
<keyword evidence="1" id="KW-0805">Transcription regulation</keyword>
<dbReference type="SUPFAM" id="SSF47413">
    <property type="entry name" value="lambda repressor-like DNA-binding domains"/>
    <property type="match status" value="1"/>
</dbReference>
<sequence length="341" mass="38304">MTMSKSLQPTIRDIAREAKVSIATVSRFLNMPEKVRKETGERIQRIIDKHNYRCNFAAKALATQRTKTIGYIIPAVNNQIYSECARGVQDEAQLHGYQVFIASAEYNRQREKQMVENFLERRVDGIILTVSDSLGDIAQKLYQEKIPAVNLFNKQGCLPCVSVDNVQASYDATEYLIKLGHRSFAMLGVPFTASDRCRMRYEGFLHCLQDHDIPTHPQSFVQVSSNTLDCSEGVEKLMNSSNPPTAIFASNDLVAINTISALRRLGFEIPKDVSVIGFDDIPMAKHVWPPLTTVLQPGYRMGRQATSVLLDILRTGKHPEETIPSVQHDLIIRESSGVPPR</sequence>